<dbReference type="AlphaFoldDB" id="A0A7T0PDH3"/>
<dbReference type="GO" id="GO:0034220">
    <property type="term" value="P:monoatomic ion transmembrane transport"/>
    <property type="evidence" value="ECO:0007669"/>
    <property type="project" value="UniProtKB-KW"/>
</dbReference>
<comment type="similarity">
    <text evidence="7 10">Belongs to the fluoride channel Fluc/FEX (TC 1.A.43) family.</text>
</comment>
<feature type="transmembrane region" description="Helical" evidence="10">
    <location>
        <begin position="20"/>
        <end position="45"/>
    </location>
</feature>
<evidence type="ECO:0000256" key="7">
    <source>
        <dbReference type="ARBA" id="ARBA00035120"/>
    </source>
</evidence>
<evidence type="ECO:0000313" key="11">
    <source>
        <dbReference type="EMBL" id="QPK82933.1"/>
    </source>
</evidence>
<keyword evidence="6" id="KW-0813">Transport</keyword>
<dbReference type="InterPro" id="IPR003691">
    <property type="entry name" value="FluC"/>
</dbReference>
<evidence type="ECO:0000256" key="8">
    <source>
        <dbReference type="ARBA" id="ARBA00035585"/>
    </source>
</evidence>
<dbReference type="GO" id="GO:0005886">
    <property type="term" value="C:plasma membrane"/>
    <property type="evidence" value="ECO:0007669"/>
    <property type="project" value="UniProtKB-SubCell"/>
</dbReference>
<protein>
    <recommendedName>
        <fullName evidence="10">Fluoride-specific ion channel</fullName>
    </recommendedName>
</protein>
<feature type="transmembrane region" description="Helical" evidence="10">
    <location>
        <begin position="82"/>
        <end position="102"/>
    </location>
</feature>
<dbReference type="Proteomes" id="UP000594586">
    <property type="component" value="Chromosome"/>
</dbReference>
<organism evidence="11 12">
    <name type="scientific">Corynebacterium qintianiae</name>
    <dbReference type="NCBI Taxonomy" id="2709392"/>
    <lineage>
        <taxon>Bacteria</taxon>
        <taxon>Bacillati</taxon>
        <taxon>Actinomycetota</taxon>
        <taxon>Actinomycetes</taxon>
        <taxon>Mycobacteriales</taxon>
        <taxon>Corynebacteriaceae</taxon>
        <taxon>Corynebacterium</taxon>
    </lineage>
</organism>
<name>A0A7T0PDH3_9CORY</name>
<gene>
    <name evidence="11" type="ORF">G7Y29_08755</name>
</gene>
<evidence type="ECO:0000256" key="5">
    <source>
        <dbReference type="ARBA" id="ARBA00023136"/>
    </source>
</evidence>
<dbReference type="EMBL" id="CP064955">
    <property type="protein sequence ID" value="QPK82933.1"/>
    <property type="molecule type" value="Genomic_DNA"/>
</dbReference>
<keyword evidence="3 10" id="KW-0812">Transmembrane</keyword>
<comment type="caution">
    <text evidence="10">Lacks conserved residue(s) required for the propagation of feature annotation.</text>
</comment>
<reference evidence="11 12" key="1">
    <citation type="submission" date="2020-11" db="EMBL/GenBank/DDBJ databases">
        <title>Corynebacterium sp. MC1420.</title>
        <authorList>
            <person name="Zhou J."/>
        </authorList>
    </citation>
    <scope>NUCLEOTIDE SEQUENCE [LARGE SCALE GENOMIC DNA]</scope>
    <source>
        <strain evidence="11 12">MC1420</strain>
    </source>
</reference>
<dbReference type="KEGG" id="cqn:G7Y29_08755"/>
<evidence type="ECO:0000256" key="1">
    <source>
        <dbReference type="ARBA" id="ARBA00004651"/>
    </source>
</evidence>
<sequence>MLTESLKVGAGAVLGALARYAIVFALSAVTPAEVFGITLTMNAVGCLAMGFFAPGKFWGTGFLGGFTTFSAVSLAAAQSSAILALAIMAASFGACVGGWLIGDAMRRPAGRSA</sequence>
<evidence type="ECO:0000256" key="2">
    <source>
        <dbReference type="ARBA" id="ARBA00022475"/>
    </source>
</evidence>
<evidence type="ECO:0000256" key="4">
    <source>
        <dbReference type="ARBA" id="ARBA00022989"/>
    </source>
</evidence>
<keyword evidence="2" id="KW-1003">Cell membrane</keyword>
<comment type="function">
    <text evidence="9">Fluoride-specific ion channel. Important for reducing fluoride concentration in the cell, thus reducing its toxicity.</text>
</comment>
<keyword evidence="4 10" id="KW-1133">Transmembrane helix</keyword>
<proteinExistence type="inferred from homology"/>
<comment type="subcellular location">
    <subcellularLocation>
        <location evidence="1">Cell membrane</location>
        <topology evidence="1">Multi-pass membrane protein</topology>
    </subcellularLocation>
</comment>
<comment type="catalytic activity">
    <reaction evidence="8">
        <text>fluoride(in) = fluoride(out)</text>
        <dbReference type="Rhea" id="RHEA:76159"/>
        <dbReference type="ChEBI" id="CHEBI:17051"/>
    </reaction>
    <physiologicalReaction direction="left-to-right" evidence="8">
        <dbReference type="Rhea" id="RHEA:76160"/>
    </physiologicalReaction>
</comment>
<keyword evidence="5 10" id="KW-0472">Membrane</keyword>
<evidence type="ECO:0000256" key="10">
    <source>
        <dbReference type="RuleBase" id="RU004340"/>
    </source>
</evidence>
<keyword evidence="6" id="KW-0407">Ion channel</keyword>
<keyword evidence="12" id="KW-1185">Reference proteome</keyword>
<dbReference type="Pfam" id="PF02537">
    <property type="entry name" value="CRCB"/>
    <property type="match status" value="1"/>
</dbReference>
<keyword evidence="6" id="KW-0406">Ion transport</keyword>
<accession>A0A7T0PDH3</accession>
<evidence type="ECO:0000256" key="3">
    <source>
        <dbReference type="ARBA" id="ARBA00022692"/>
    </source>
</evidence>
<evidence type="ECO:0000256" key="6">
    <source>
        <dbReference type="ARBA" id="ARBA00023303"/>
    </source>
</evidence>
<evidence type="ECO:0000256" key="9">
    <source>
        <dbReference type="ARBA" id="ARBA00049940"/>
    </source>
</evidence>
<dbReference type="RefSeq" id="WP_165004325.1">
    <property type="nucleotide sequence ID" value="NZ_CP064955.1"/>
</dbReference>
<evidence type="ECO:0000313" key="12">
    <source>
        <dbReference type="Proteomes" id="UP000594586"/>
    </source>
</evidence>